<reference evidence="1" key="1">
    <citation type="journal article" date="2014" name="Front. Microbiol.">
        <title>High frequency of phylogenetically diverse reductive dehalogenase-homologous genes in deep subseafloor sedimentary metagenomes.</title>
        <authorList>
            <person name="Kawai M."/>
            <person name="Futagami T."/>
            <person name="Toyoda A."/>
            <person name="Takaki Y."/>
            <person name="Nishi S."/>
            <person name="Hori S."/>
            <person name="Arai W."/>
            <person name="Tsubouchi T."/>
            <person name="Morono Y."/>
            <person name="Uchiyama I."/>
            <person name="Ito T."/>
            <person name="Fujiyama A."/>
            <person name="Inagaki F."/>
            <person name="Takami H."/>
        </authorList>
    </citation>
    <scope>NUCLEOTIDE SEQUENCE</scope>
    <source>
        <strain evidence="1">Expedition CK06-06</strain>
    </source>
</reference>
<comment type="caution">
    <text evidence="1">The sequence shown here is derived from an EMBL/GenBank/DDBJ whole genome shotgun (WGS) entry which is preliminary data.</text>
</comment>
<accession>X1E9B3</accession>
<evidence type="ECO:0000313" key="2">
    <source>
        <dbReference type="EMBL" id="GAI06906.1"/>
    </source>
</evidence>
<organism evidence="1">
    <name type="scientific">marine sediment metagenome</name>
    <dbReference type="NCBI Taxonomy" id="412755"/>
    <lineage>
        <taxon>unclassified sequences</taxon>
        <taxon>metagenomes</taxon>
        <taxon>ecological metagenomes</taxon>
    </lineage>
</organism>
<dbReference type="AlphaFoldDB" id="X1E9B3"/>
<evidence type="ECO:0000313" key="1">
    <source>
        <dbReference type="EMBL" id="GAH29866.1"/>
    </source>
</evidence>
<dbReference type="EMBL" id="BARV01003430">
    <property type="protein sequence ID" value="GAI06906.1"/>
    <property type="molecule type" value="Genomic_DNA"/>
</dbReference>
<protein>
    <recommendedName>
        <fullName evidence="3">HEPN domain-containing protein</fullName>
    </recommendedName>
</protein>
<name>X1E9B3_9ZZZZ</name>
<dbReference type="EMBL" id="BARU01000280">
    <property type="protein sequence ID" value="GAH29866.1"/>
    <property type="molecule type" value="Genomic_DNA"/>
</dbReference>
<evidence type="ECO:0008006" key="3">
    <source>
        <dbReference type="Google" id="ProtNLM"/>
    </source>
</evidence>
<proteinExistence type="predicted"/>
<sequence>MKVAFDALERAYGSIEDEANEAALRVLRSGKYILREKGDPQTALETVIKSK</sequence>
<gene>
    <name evidence="1" type="ORF">S03H2_01047</name>
    <name evidence="2" type="ORF">S06H3_08207</name>
</gene>